<evidence type="ECO:0000259" key="5">
    <source>
        <dbReference type="Pfam" id="PF00370"/>
    </source>
</evidence>
<evidence type="ECO:0000256" key="3">
    <source>
        <dbReference type="ARBA" id="ARBA00022777"/>
    </source>
</evidence>
<accession>A0ABV0EM13</accession>
<dbReference type="PROSITE" id="PS00445">
    <property type="entry name" value="FGGY_KINASES_2"/>
    <property type="match status" value="1"/>
</dbReference>
<dbReference type="PANTHER" id="PTHR43095">
    <property type="entry name" value="SUGAR KINASE"/>
    <property type="match status" value="1"/>
</dbReference>
<dbReference type="InterPro" id="IPR018483">
    <property type="entry name" value="Carb_kinase_FGGY_CS"/>
</dbReference>
<reference evidence="7 8" key="1">
    <citation type="submission" date="2021-03" db="EMBL/GenBank/DDBJ databases">
        <authorList>
            <person name="Gilmore M.S."/>
            <person name="Schwartzman J."/>
            <person name="Van Tyne D."/>
            <person name="Martin M."/>
            <person name="Earl A.M."/>
            <person name="Manson A.L."/>
            <person name="Straub T."/>
            <person name="Salamzade R."/>
            <person name="Saavedra J."/>
            <person name="Lebreton F."/>
            <person name="Prichula J."/>
            <person name="Schaufler K."/>
            <person name="Gaca A."/>
            <person name="Sgardioli B."/>
            <person name="Wagenaar J."/>
            <person name="Strong T."/>
        </authorList>
    </citation>
    <scope>NUCLEOTIDE SEQUENCE [LARGE SCALE GENOMIC DNA]</scope>
    <source>
        <strain evidence="7 8">665A</strain>
    </source>
</reference>
<feature type="domain" description="Carbohydrate kinase FGGY C-terminal" evidence="6">
    <location>
        <begin position="256"/>
        <end position="437"/>
    </location>
</feature>
<dbReference type="InterPro" id="IPR018485">
    <property type="entry name" value="FGGY_C"/>
</dbReference>
<dbReference type="PANTHER" id="PTHR43095:SF5">
    <property type="entry name" value="XYLULOSE KINASE"/>
    <property type="match status" value="1"/>
</dbReference>
<feature type="domain" description="Carbohydrate kinase FGGY N-terminal" evidence="5">
    <location>
        <begin position="6"/>
        <end position="246"/>
    </location>
</feature>
<dbReference type="RefSeq" id="WP_207700600.1">
    <property type="nucleotide sequence ID" value="NZ_JAFREL020000001.1"/>
</dbReference>
<evidence type="ECO:0000256" key="4">
    <source>
        <dbReference type="RuleBase" id="RU003733"/>
    </source>
</evidence>
<dbReference type="InterPro" id="IPR000577">
    <property type="entry name" value="Carb_kinase_FGGY"/>
</dbReference>
<evidence type="ECO:0000313" key="7">
    <source>
        <dbReference type="EMBL" id="MEO1769601.1"/>
    </source>
</evidence>
<keyword evidence="3 4" id="KW-0418">Kinase</keyword>
<organism evidence="7 8">
    <name type="scientific">Candidatus Enterococcus ferrettii</name>
    <dbReference type="NCBI Taxonomy" id="2815324"/>
    <lineage>
        <taxon>Bacteria</taxon>
        <taxon>Bacillati</taxon>
        <taxon>Bacillota</taxon>
        <taxon>Bacilli</taxon>
        <taxon>Lactobacillales</taxon>
        <taxon>Enterococcaceae</taxon>
        <taxon>Enterococcus</taxon>
    </lineage>
</organism>
<proteinExistence type="inferred from homology"/>
<keyword evidence="2 4" id="KW-0808">Transferase</keyword>
<dbReference type="EMBL" id="JAFREL020000001">
    <property type="protein sequence ID" value="MEO1769601.1"/>
    <property type="molecule type" value="Genomic_DNA"/>
</dbReference>
<dbReference type="SUPFAM" id="SSF53067">
    <property type="entry name" value="Actin-like ATPase domain"/>
    <property type="match status" value="2"/>
</dbReference>
<evidence type="ECO:0000256" key="1">
    <source>
        <dbReference type="ARBA" id="ARBA00009156"/>
    </source>
</evidence>
<keyword evidence="8" id="KW-1185">Reference proteome</keyword>
<gene>
    <name evidence="7" type="ORF">JZO67_001552</name>
</gene>
<dbReference type="InterPro" id="IPR050406">
    <property type="entry name" value="FGGY_Carb_Kinase"/>
</dbReference>
<reference evidence="7 8" key="2">
    <citation type="submission" date="2024-02" db="EMBL/GenBank/DDBJ databases">
        <title>The Genome Sequence of Enterococcus sp. DIV0159.</title>
        <authorList>
            <person name="Earl A."/>
            <person name="Manson A."/>
            <person name="Gilmore M."/>
            <person name="Sanders J."/>
            <person name="Shea T."/>
            <person name="Howe W."/>
            <person name="Livny J."/>
            <person name="Cuomo C."/>
            <person name="Neafsey D."/>
            <person name="Birren B."/>
        </authorList>
    </citation>
    <scope>NUCLEOTIDE SEQUENCE [LARGE SCALE GENOMIC DNA]</scope>
    <source>
        <strain evidence="7 8">665A</strain>
    </source>
</reference>
<dbReference type="Pfam" id="PF00370">
    <property type="entry name" value="FGGY_N"/>
    <property type="match status" value="1"/>
</dbReference>
<dbReference type="Proteomes" id="UP000664357">
    <property type="component" value="Unassembled WGS sequence"/>
</dbReference>
<name>A0ABV0EM13_9ENTE</name>
<evidence type="ECO:0000259" key="6">
    <source>
        <dbReference type="Pfam" id="PF02782"/>
    </source>
</evidence>
<comment type="similarity">
    <text evidence="1 4">Belongs to the FGGY kinase family.</text>
</comment>
<sequence length="487" mass="54986">MTKANYFIGIDIGTSSIKTAVYSDNFTLIEEYSSSYEYVSTMDGWMEIDPIIWSTQVLEQLSQIFESIPYQQVKGIGLTGQMHTTVFLDQANQPFRPAIMWNDKRTLDIVEEIKMKLPRVKQTENIFSILSTGSPLANLIWLKAHEPENYQKLGKLLIAKDYVRYVLTGELATDYCDASTSSLYDVVSEQWSTEVINTFELLSEIFPEVKFASDSAGNLDLSLLGIESEAAIPVVIGTGDNVASAIANQNQDQPIISLGTSGVVILTNQKDQWLNTGKNILAKISAEDQRVITQGALQSGAKVIDWWSRKIIQQDVTQLEDQLEQQLGENQVLFFPYLNGDKTLFKESELCGAFYGITLNHDQINFSLAVYEGVAFAMKRLMQQMQPDQKRDILLIGGGAKSKIWPQIFANVFNTTVTVNQTSREASCGAAMLAYYNLFNEFPVLENELRETIPEETLVKKYQKNYRAFISFSDALIKKERRERYEA</sequence>
<dbReference type="InterPro" id="IPR018484">
    <property type="entry name" value="FGGY_N"/>
</dbReference>
<evidence type="ECO:0000256" key="2">
    <source>
        <dbReference type="ARBA" id="ARBA00022679"/>
    </source>
</evidence>
<dbReference type="PIRSF" id="PIRSF000538">
    <property type="entry name" value="GlpK"/>
    <property type="match status" value="1"/>
</dbReference>
<dbReference type="CDD" id="cd07808">
    <property type="entry name" value="ASKHA_NBD_FGGY_EcXK-like"/>
    <property type="match status" value="1"/>
</dbReference>
<protein>
    <submittedName>
        <fullName evidence="7">Xylulokinase</fullName>
    </submittedName>
</protein>
<dbReference type="Gene3D" id="3.30.420.40">
    <property type="match status" value="2"/>
</dbReference>
<dbReference type="InterPro" id="IPR043129">
    <property type="entry name" value="ATPase_NBD"/>
</dbReference>
<comment type="caution">
    <text evidence="7">The sequence shown here is derived from an EMBL/GenBank/DDBJ whole genome shotgun (WGS) entry which is preliminary data.</text>
</comment>
<evidence type="ECO:0000313" key="8">
    <source>
        <dbReference type="Proteomes" id="UP000664357"/>
    </source>
</evidence>
<dbReference type="Pfam" id="PF02782">
    <property type="entry name" value="FGGY_C"/>
    <property type="match status" value="1"/>
</dbReference>